<dbReference type="AlphaFoldDB" id="A0A1Y2HX79"/>
<sequence>MTNNSSRRRANKALALAAAALVGLAAVSAVNAAPATRPSDLITPPPKAIKAELAVSAGRRNIVEAIGVRERTVVYKQDIDISKVDSTKKNVIWTRLNFDLSQTKLRKGAATGKWGAELPGDVIKITSVQDGAVQYLNAETLAQWSGHSAFFNGNKVTVELISDPTASANETPSVVISSVVINDEFGGNTDPIALPPPNSLCNAADLRKPSTEKRSGRLFPVGCTGWVIDDTAGCGLTAGHCFDGVETSELVLQMNVPLSAVITSSGVQQGIPRQPKPEDQYAVDPSSVQFELIGGPDEERGRDWGYFGTFRNPNTGKTYREAAGGSYELIRSGSTGISTSIAKPGTSLTINGYGIVRDRTRQSGYLAQQVGSGTFLDKPNSTHFRHRIDTEGGNSGSAVVLTGTSKAIGIHTNGGCSTSSRRSGNSASTINQPGLIRALNAPKGVCRA</sequence>
<dbReference type="SUPFAM" id="SSF50494">
    <property type="entry name" value="Trypsin-like serine proteases"/>
    <property type="match status" value="1"/>
</dbReference>
<feature type="signal peptide" evidence="1">
    <location>
        <begin position="1"/>
        <end position="32"/>
    </location>
</feature>
<evidence type="ECO:0008006" key="4">
    <source>
        <dbReference type="Google" id="ProtNLM"/>
    </source>
</evidence>
<dbReference type="InterPro" id="IPR006311">
    <property type="entry name" value="TAT_signal"/>
</dbReference>
<dbReference type="EMBL" id="MCFL01000009">
    <property type="protein sequence ID" value="ORZ38323.1"/>
    <property type="molecule type" value="Genomic_DNA"/>
</dbReference>
<keyword evidence="1" id="KW-0732">Signal</keyword>
<name>A0A1Y2HX79_9FUNG</name>
<dbReference type="InterPro" id="IPR009003">
    <property type="entry name" value="Peptidase_S1_PA"/>
</dbReference>
<organism evidence="2 3">
    <name type="scientific">Catenaria anguillulae PL171</name>
    <dbReference type="NCBI Taxonomy" id="765915"/>
    <lineage>
        <taxon>Eukaryota</taxon>
        <taxon>Fungi</taxon>
        <taxon>Fungi incertae sedis</taxon>
        <taxon>Blastocladiomycota</taxon>
        <taxon>Blastocladiomycetes</taxon>
        <taxon>Blastocladiales</taxon>
        <taxon>Catenariaceae</taxon>
        <taxon>Catenaria</taxon>
    </lineage>
</organism>
<keyword evidence="3" id="KW-1185">Reference proteome</keyword>
<protein>
    <recommendedName>
        <fullName evidence="4">Serine protease</fullName>
    </recommendedName>
</protein>
<gene>
    <name evidence="2" type="ORF">BCR44DRAFT_34128</name>
</gene>
<dbReference type="Gene3D" id="2.40.10.10">
    <property type="entry name" value="Trypsin-like serine proteases"/>
    <property type="match status" value="2"/>
</dbReference>
<proteinExistence type="predicted"/>
<evidence type="ECO:0000256" key="1">
    <source>
        <dbReference type="SAM" id="SignalP"/>
    </source>
</evidence>
<reference evidence="2 3" key="1">
    <citation type="submission" date="2016-07" db="EMBL/GenBank/DDBJ databases">
        <title>Pervasive Adenine N6-methylation of Active Genes in Fungi.</title>
        <authorList>
            <consortium name="DOE Joint Genome Institute"/>
            <person name="Mondo S.J."/>
            <person name="Dannebaum R.O."/>
            <person name="Kuo R.C."/>
            <person name="Labutti K."/>
            <person name="Haridas S."/>
            <person name="Kuo A."/>
            <person name="Salamov A."/>
            <person name="Ahrendt S.R."/>
            <person name="Lipzen A."/>
            <person name="Sullivan W."/>
            <person name="Andreopoulos W.B."/>
            <person name="Clum A."/>
            <person name="Lindquist E."/>
            <person name="Daum C."/>
            <person name="Ramamoorthy G.K."/>
            <person name="Gryganskyi A."/>
            <person name="Culley D."/>
            <person name="Magnuson J.K."/>
            <person name="James T.Y."/>
            <person name="O'Malley M.A."/>
            <person name="Stajich J.E."/>
            <person name="Spatafora J.W."/>
            <person name="Visel A."/>
            <person name="Grigoriev I.V."/>
        </authorList>
    </citation>
    <scope>NUCLEOTIDE SEQUENCE [LARGE SCALE GENOMIC DNA]</scope>
    <source>
        <strain evidence="2 3">PL171</strain>
    </source>
</reference>
<comment type="caution">
    <text evidence="2">The sequence shown here is derived from an EMBL/GenBank/DDBJ whole genome shotgun (WGS) entry which is preliminary data.</text>
</comment>
<accession>A0A1Y2HX79</accession>
<feature type="chain" id="PRO_5013073379" description="Serine protease" evidence="1">
    <location>
        <begin position="33"/>
        <end position="448"/>
    </location>
</feature>
<evidence type="ECO:0000313" key="2">
    <source>
        <dbReference type="EMBL" id="ORZ38323.1"/>
    </source>
</evidence>
<dbReference type="InterPro" id="IPR043504">
    <property type="entry name" value="Peptidase_S1_PA_chymotrypsin"/>
</dbReference>
<dbReference type="OrthoDB" id="5535339at2759"/>
<dbReference type="Proteomes" id="UP000193411">
    <property type="component" value="Unassembled WGS sequence"/>
</dbReference>
<evidence type="ECO:0000313" key="3">
    <source>
        <dbReference type="Proteomes" id="UP000193411"/>
    </source>
</evidence>
<dbReference type="PROSITE" id="PS51318">
    <property type="entry name" value="TAT"/>
    <property type="match status" value="1"/>
</dbReference>